<keyword evidence="2" id="KW-1185">Reference proteome</keyword>
<sequence>MSVESRPRKLKTQNGFLQAVFKEMDGLDIPSWIEPLMTPINSLEASKILYHLDLMSHVLKAQDCFAVLFSEGRKTIYNRFHLEAWLHIYTDGSKLEMNGVAGAGVYGTFSPLSFVGNSQVRF</sequence>
<accession>A0A8X6NUR3</accession>
<evidence type="ECO:0000313" key="2">
    <source>
        <dbReference type="Proteomes" id="UP000887013"/>
    </source>
</evidence>
<dbReference type="EMBL" id="BMAW01013167">
    <property type="protein sequence ID" value="GFT32455.1"/>
    <property type="molecule type" value="Genomic_DNA"/>
</dbReference>
<gene>
    <name evidence="1" type="ORF">NPIL_103131</name>
</gene>
<organism evidence="1 2">
    <name type="scientific">Nephila pilipes</name>
    <name type="common">Giant wood spider</name>
    <name type="synonym">Nephila maculata</name>
    <dbReference type="NCBI Taxonomy" id="299642"/>
    <lineage>
        <taxon>Eukaryota</taxon>
        <taxon>Metazoa</taxon>
        <taxon>Ecdysozoa</taxon>
        <taxon>Arthropoda</taxon>
        <taxon>Chelicerata</taxon>
        <taxon>Arachnida</taxon>
        <taxon>Araneae</taxon>
        <taxon>Araneomorphae</taxon>
        <taxon>Entelegynae</taxon>
        <taxon>Araneoidea</taxon>
        <taxon>Nephilidae</taxon>
        <taxon>Nephila</taxon>
    </lineage>
</organism>
<name>A0A8X6NUR3_NEPPI</name>
<dbReference type="Proteomes" id="UP000887013">
    <property type="component" value="Unassembled WGS sequence"/>
</dbReference>
<proteinExistence type="predicted"/>
<dbReference type="AlphaFoldDB" id="A0A8X6NUR3"/>
<protein>
    <submittedName>
        <fullName evidence="1">Uncharacterized protein</fullName>
    </submittedName>
</protein>
<comment type="caution">
    <text evidence="1">The sequence shown here is derived from an EMBL/GenBank/DDBJ whole genome shotgun (WGS) entry which is preliminary data.</text>
</comment>
<reference evidence="1" key="1">
    <citation type="submission" date="2020-08" db="EMBL/GenBank/DDBJ databases">
        <title>Multicomponent nature underlies the extraordinary mechanical properties of spider dragline silk.</title>
        <authorList>
            <person name="Kono N."/>
            <person name="Nakamura H."/>
            <person name="Mori M."/>
            <person name="Yoshida Y."/>
            <person name="Ohtoshi R."/>
            <person name="Malay A.D."/>
            <person name="Moran D.A.P."/>
            <person name="Tomita M."/>
            <person name="Numata K."/>
            <person name="Arakawa K."/>
        </authorList>
    </citation>
    <scope>NUCLEOTIDE SEQUENCE</scope>
</reference>
<dbReference type="OrthoDB" id="6435822at2759"/>
<evidence type="ECO:0000313" key="1">
    <source>
        <dbReference type="EMBL" id="GFT32455.1"/>
    </source>
</evidence>